<organism evidence="1 2">
    <name type="scientific">Streptomyces fungicidicus</name>
    <dbReference type="NCBI Taxonomy" id="68203"/>
    <lineage>
        <taxon>Bacteria</taxon>
        <taxon>Bacillati</taxon>
        <taxon>Actinomycetota</taxon>
        <taxon>Actinomycetes</taxon>
        <taxon>Kitasatosporales</taxon>
        <taxon>Streptomycetaceae</taxon>
        <taxon>Streptomyces</taxon>
    </lineage>
</organism>
<dbReference type="Proteomes" id="UP000556843">
    <property type="component" value="Unassembled WGS sequence"/>
</dbReference>
<dbReference type="EMBL" id="JAANNW010000055">
    <property type="protein sequence ID" value="NUV78240.1"/>
    <property type="molecule type" value="Genomic_DNA"/>
</dbReference>
<evidence type="ECO:0000313" key="2">
    <source>
        <dbReference type="Proteomes" id="UP000556843"/>
    </source>
</evidence>
<name>A0ACC7Y9E5_9ACTN</name>
<sequence length="333" mass="36682">MGGLLSELGKHLAERWVSILVLPGALYLAILVGGRALGHGHAIDITRLIQHIDTWAASPRVSSTGGLVVLLIAGLLGAAAVGVVAQALGSGLERVWVAVDSDAWPVPLRRLARRRSAVRRDRWDELTRQRRANVERRARQRALAPRDNTPSTPAAPSSSAEQRRRINRVALERPTCPTWMGDRIAAVAVRLRREYDLDPATVWPHLRLCLSDTTRAEITDARAELSRTTTLAGWGVLYAGVGVLWWPGLVAAAVLVLSGWRRSRAATERYAQVLEAATRLHAVELARLHGLIRSEEPQPLDRRVGRDLTFLFQGQGHLIRLMAPRGEAVPDER</sequence>
<protein>
    <submittedName>
        <fullName evidence="1">Uncharacterized protein</fullName>
    </submittedName>
</protein>
<comment type="caution">
    <text evidence="1">The sequence shown here is derived from an EMBL/GenBank/DDBJ whole genome shotgun (WGS) entry which is preliminary data.</text>
</comment>
<gene>
    <name evidence="1" type="ORF">G6W56_30035</name>
</gene>
<accession>A0ACC7Y9E5</accession>
<evidence type="ECO:0000313" key="1">
    <source>
        <dbReference type="EMBL" id="NUV78240.1"/>
    </source>
</evidence>
<keyword evidence="2" id="KW-1185">Reference proteome</keyword>
<proteinExistence type="predicted"/>
<reference evidence="1" key="1">
    <citation type="submission" date="2020-03" db="EMBL/GenBank/DDBJ databases">
        <title>Complete genome sequence of sixteen Streptomyces strains facilitates identification of candidate genes involved in plant growth-promotion in grain legumes and cereals.</title>
        <authorList>
            <person name="Gopalakrishnan S."/>
            <person name="Thakur V."/>
            <person name="Saxena R."/>
            <person name="Vadlamudi S."/>
            <person name="Purohit S."/>
            <person name="Kumar V."/>
            <person name="Rathore A."/>
            <person name="Chitikineni A."/>
            <person name="Varshney R.K."/>
        </authorList>
    </citation>
    <scope>NUCLEOTIDE SEQUENCE</scope>
    <source>
        <strain evidence="1">CAI-93</strain>
    </source>
</reference>